<keyword evidence="10 29" id="KW-0479">Metal-binding</keyword>
<evidence type="ECO:0000256" key="15">
    <source>
        <dbReference type="ARBA" id="ARBA00022833"/>
    </source>
</evidence>
<keyword evidence="14 34" id="KW-0347">Helicase</keyword>
<dbReference type="EC" id="3.6.4.13" evidence="5"/>
<comment type="similarity">
    <text evidence="4">Belongs to the helicase family. RLR subfamily.</text>
</comment>
<feature type="region of interest" description="Disordered" evidence="30">
    <location>
        <begin position="198"/>
        <end position="266"/>
    </location>
</feature>
<evidence type="ECO:0000313" key="33">
    <source>
        <dbReference type="Proteomes" id="UP000515202"/>
    </source>
</evidence>
<evidence type="ECO:0000313" key="34">
    <source>
        <dbReference type="RefSeq" id="XP_023385512.1"/>
    </source>
</evidence>
<dbReference type="GO" id="GO:0005739">
    <property type="term" value="C:mitochondrion"/>
    <property type="evidence" value="ECO:0007669"/>
    <property type="project" value="UniProtKB-SubCell"/>
</dbReference>
<dbReference type="SUPFAM" id="SSF52540">
    <property type="entry name" value="P-loop containing nucleoside triphosphate hydrolases"/>
    <property type="match status" value="1"/>
</dbReference>
<evidence type="ECO:0000256" key="2">
    <source>
        <dbReference type="ARBA" id="ARBA00004173"/>
    </source>
</evidence>
<feature type="binding site" evidence="29">
    <location>
        <position position="819"/>
    </location>
    <ligand>
        <name>Zn(2+)</name>
        <dbReference type="ChEBI" id="CHEBI:29105"/>
    </ligand>
</feature>
<evidence type="ECO:0000256" key="30">
    <source>
        <dbReference type="SAM" id="MobiDB-lite"/>
    </source>
</evidence>
<keyword evidence="21" id="KW-0496">Mitochondrion</keyword>
<evidence type="ECO:0000256" key="21">
    <source>
        <dbReference type="ARBA" id="ARBA00023128"/>
    </source>
</evidence>
<dbReference type="Pfam" id="PF11648">
    <property type="entry name" value="RIG-I_C-RD"/>
    <property type="match status" value="1"/>
</dbReference>
<dbReference type="GO" id="GO:0003727">
    <property type="term" value="F:single-stranded RNA binding"/>
    <property type="evidence" value="ECO:0007669"/>
    <property type="project" value="TreeGrafter"/>
</dbReference>
<evidence type="ECO:0000259" key="32">
    <source>
        <dbReference type="PROSITE" id="PS51789"/>
    </source>
</evidence>
<dbReference type="Pfam" id="PF00271">
    <property type="entry name" value="Helicase_C"/>
    <property type="match status" value="1"/>
</dbReference>
<dbReference type="Gene3D" id="2.170.150.30">
    <property type="entry name" value="RIG-I-like receptor, C-terminal regulatory domain"/>
    <property type="match status" value="1"/>
</dbReference>
<evidence type="ECO:0000256" key="26">
    <source>
        <dbReference type="ARBA" id="ARBA00075666"/>
    </source>
</evidence>
<evidence type="ECO:0000256" key="5">
    <source>
        <dbReference type="ARBA" id="ARBA00012552"/>
    </source>
</evidence>
<keyword evidence="16" id="KW-0067">ATP-binding</keyword>
<dbReference type="Proteomes" id="UP000515202">
    <property type="component" value="Unplaced"/>
</dbReference>
<evidence type="ECO:0000256" key="11">
    <source>
        <dbReference type="ARBA" id="ARBA00022737"/>
    </source>
</evidence>
<evidence type="ECO:0000256" key="9">
    <source>
        <dbReference type="ARBA" id="ARBA00022588"/>
    </source>
</evidence>
<dbReference type="InterPro" id="IPR051363">
    <property type="entry name" value="RLR_Helicase"/>
</dbReference>
<dbReference type="PANTHER" id="PTHR14074">
    <property type="entry name" value="HELICASE WITH DEATH DOMAIN-RELATED"/>
    <property type="match status" value="1"/>
</dbReference>
<keyword evidence="8" id="KW-0597">Phosphoprotein</keyword>
<dbReference type="RefSeq" id="XP_023385512.1">
    <property type="nucleotide sequence ID" value="XM_023529744.1"/>
</dbReference>
<evidence type="ECO:0000256" key="28">
    <source>
        <dbReference type="ARBA" id="ARBA00081551"/>
    </source>
</evidence>
<keyword evidence="6" id="KW-0963">Cytoplasm</keyword>
<evidence type="ECO:0000256" key="10">
    <source>
        <dbReference type="ARBA" id="ARBA00022723"/>
    </source>
</evidence>
<evidence type="ECO:0000256" key="19">
    <source>
        <dbReference type="ARBA" id="ARBA00022884"/>
    </source>
</evidence>
<reference evidence="34" key="1">
    <citation type="submission" date="2025-08" db="UniProtKB">
        <authorList>
            <consortium name="RefSeq"/>
        </authorList>
    </citation>
    <scope>IDENTIFICATION</scope>
    <source>
        <tissue evidence="34">Kidney</tissue>
    </source>
</reference>
<dbReference type="InterPro" id="IPR001650">
    <property type="entry name" value="Helicase_C-like"/>
</dbReference>
<dbReference type="FunFam" id="2.170.150.30:FF:000002">
    <property type="entry name" value="Interferon-induced with helicase C domain 1"/>
    <property type="match status" value="1"/>
</dbReference>
<dbReference type="GeneID" id="105291001"/>
<keyword evidence="20" id="KW-0051">Antiviral defense</keyword>
<protein>
    <recommendedName>
        <fullName evidence="25">Interferon-induced helicase C domain-containing protein 1</fullName>
        <ecNumber evidence="5">3.6.4.13</ecNumber>
    </recommendedName>
    <alternativeName>
        <fullName evidence="26">Helicase with 2 CARD domains</fullName>
    </alternativeName>
    <alternativeName>
        <fullName evidence="28">Melanoma differentiation-associated protein 5</fullName>
    </alternativeName>
    <alternativeName>
        <fullName evidence="27">RIG-I-like receptor 2</fullName>
    </alternativeName>
</protein>
<feature type="domain" description="RLR CTR" evidence="32">
    <location>
        <begin position="747"/>
        <end position="875"/>
    </location>
</feature>
<dbReference type="Pfam" id="PF16739">
    <property type="entry name" value="CARD_2"/>
    <property type="match status" value="2"/>
</dbReference>
<keyword evidence="12" id="KW-0547">Nucleotide-binding</keyword>
<name>A0A6P6CDN2_PTEVA</name>
<dbReference type="SMART" id="SM00490">
    <property type="entry name" value="HELICc"/>
    <property type="match status" value="1"/>
</dbReference>
<evidence type="ECO:0000256" key="8">
    <source>
        <dbReference type="ARBA" id="ARBA00022553"/>
    </source>
</evidence>
<feature type="compositionally biased region" description="Low complexity" evidence="30">
    <location>
        <begin position="243"/>
        <end position="258"/>
    </location>
</feature>
<evidence type="ECO:0000256" key="1">
    <source>
        <dbReference type="ARBA" id="ARBA00004123"/>
    </source>
</evidence>
<keyword evidence="13" id="KW-0378">Hydrolase</keyword>
<evidence type="ECO:0000256" key="17">
    <source>
        <dbReference type="ARBA" id="ARBA00022843"/>
    </source>
</evidence>
<dbReference type="PANTHER" id="PTHR14074:SF14">
    <property type="entry name" value="INTERFERON-INDUCED HELICASE C DOMAIN-CONTAINING PROTEIN 1"/>
    <property type="match status" value="1"/>
</dbReference>
<evidence type="ECO:0000256" key="12">
    <source>
        <dbReference type="ARBA" id="ARBA00022741"/>
    </source>
</evidence>
<dbReference type="SUPFAM" id="SSF47986">
    <property type="entry name" value="DEATH domain"/>
    <property type="match status" value="1"/>
</dbReference>
<dbReference type="GO" id="GO:0005524">
    <property type="term" value="F:ATP binding"/>
    <property type="evidence" value="ECO:0007669"/>
    <property type="project" value="UniProtKB-KW"/>
</dbReference>
<dbReference type="Gene3D" id="1.10.533.10">
    <property type="entry name" value="Death Domain, Fas"/>
    <property type="match status" value="2"/>
</dbReference>
<evidence type="ECO:0000256" key="25">
    <source>
        <dbReference type="ARBA" id="ARBA00071709"/>
    </source>
</evidence>
<dbReference type="Gene3D" id="1.20.1320.30">
    <property type="match status" value="1"/>
</dbReference>
<comment type="subcellular location">
    <subcellularLocation>
        <location evidence="3">Cytoplasm</location>
    </subcellularLocation>
    <subcellularLocation>
        <location evidence="2">Mitochondrion</location>
    </subcellularLocation>
    <subcellularLocation>
        <location evidence="1">Nucleus</location>
    </subcellularLocation>
</comment>
<evidence type="ECO:0000256" key="23">
    <source>
        <dbReference type="ARBA" id="ARBA00049390"/>
    </source>
</evidence>
<dbReference type="GO" id="GO:0016787">
    <property type="term" value="F:hydrolase activity"/>
    <property type="evidence" value="ECO:0007669"/>
    <property type="project" value="UniProtKB-KW"/>
</dbReference>
<evidence type="ECO:0000256" key="7">
    <source>
        <dbReference type="ARBA" id="ARBA00022499"/>
    </source>
</evidence>
<keyword evidence="33" id="KW-1185">Reference proteome</keyword>
<dbReference type="InterPro" id="IPR031964">
    <property type="entry name" value="CARD_dom"/>
</dbReference>
<accession>A0A6P6CDN2</accession>
<keyword evidence="19" id="KW-0694">RNA-binding</keyword>
<feature type="region of interest" description="Disordered" evidence="30">
    <location>
        <begin position="497"/>
        <end position="519"/>
    </location>
</feature>
<evidence type="ECO:0000256" key="20">
    <source>
        <dbReference type="ARBA" id="ARBA00023118"/>
    </source>
</evidence>
<dbReference type="InterPro" id="IPR041204">
    <property type="entry name" value="RIG-I-like_C"/>
</dbReference>
<dbReference type="CDD" id="cd18802">
    <property type="entry name" value="SF2_C_dicer"/>
    <property type="match status" value="1"/>
</dbReference>
<dbReference type="InterPro" id="IPR027417">
    <property type="entry name" value="P-loop_NTPase"/>
</dbReference>
<dbReference type="InterPro" id="IPR011029">
    <property type="entry name" value="DEATH-like_dom_sf"/>
</dbReference>
<keyword evidence="18" id="KW-0391">Immunity</keyword>
<feature type="compositionally biased region" description="Acidic residues" evidence="30">
    <location>
        <begin position="497"/>
        <end position="515"/>
    </location>
</feature>
<dbReference type="CDD" id="cd15807">
    <property type="entry name" value="MDA5_C"/>
    <property type="match status" value="1"/>
</dbReference>
<comment type="subunit">
    <text evidence="24">Monomer in the absence of ligands and homodimerizes in the presence of dsRNA ligands. Can assemble into helical or linear polymeric filaments on long dsRNA. Interacts with MAVS/IPS1. Interacts (via the CARD domains) with TKFC, the interaction is inhibited by viral infection. Interacts with PCBP2. Interacts with NLRC5. Interacts with PIAS2-beta. Interacts with DDX60. Interacts with ANKRD17. Interacts with IKBKE. Interacts with ATG5 and ATG12, either as ATG5 and ATG12 monomers or as ATG12-ATG5 conjugates. Interacts with ZCCHC3; leading to activate IFIH1/MDA5. Interacts with RNF123. Interacts with DDX3X. Interacts with NOD1; this interaction promotes transcription of antiviral genes and inhibition of viral replication. Interacts with ECSIT; this interaction bridges IFIH1 to the MAVS complex at the mitochondrion.</text>
</comment>
<evidence type="ECO:0000256" key="13">
    <source>
        <dbReference type="ARBA" id="ARBA00022801"/>
    </source>
</evidence>
<dbReference type="AlphaFoldDB" id="A0A6P6CDN2"/>
<keyword evidence="11" id="KW-0677">Repeat</keyword>
<dbReference type="FunFam" id="3.40.50.300:FF:000736">
    <property type="entry name" value="Interferon-induced helicase C domain-containing protein 1"/>
    <property type="match status" value="1"/>
</dbReference>
<dbReference type="PROSITE" id="PS51194">
    <property type="entry name" value="HELICASE_CTER"/>
    <property type="match status" value="1"/>
</dbReference>
<evidence type="ECO:0000256" key="14">
    <source>
        <dbReference type="ARBA" id="ARBA00022806"/>
    </source>
</evidence>
<dbReference type="InterPro" id="IPR021673">
    <property type="entry name" value="RLR_CTR"/>
</dbReference>
<dbReference type="CDD" id="cd12090">
    <property type="entry name" value="MDA5_ID"/>
    <property type="match status" value="1"/>
</dbReference>
<keyword evidence="17" id="KW-0832">Ubl conjugation</keyword>
<feature type="compositionally biased region" description="Polar residues" evidence="30">
    <location>
        <begin position="200"/>
        <end position="209"/>
    </location>
</feature>
<dbReference type="Gene3D" id="3.40.50.300">
    <property type="entry name" value="P-loop containing nucleotide triphosphate hydrolases"/>
    <property type="match status" value="3"/>
</dbReference>
<keyword evidence="22" id="KW-0539">Nucleus</keyword>
<dbReference type="GO" id="GO:0003724">
    <property type="term" value="F:RNA helicase activity"/>
    <property type="evidence" value="ECO:0007669"/>
    <property type="project" value="UniProtKB-EC"/>
</dbReference>
<keyword evidence="15 29" id="KW-0862">Zinc</keyword>
<proteinExistence type="inferred from homology"/>
<dbReference type="InterPro" id="IPR038557">
    <property type="entry name" value="RLR_C_sf"/>
</dbReference>
<dbReference type="GO" id="GO:0005634">
    <property type="term" value="C:nucleus"/>
    <property type="evidence" value="ECO:0007669"/>
    <property type="project" value="UniProtKB-SubCell"/>
</dbReference>
<dbReference type="GO" id="GO:0008270">
    <property type="term" value="F:zinc ion binding"/>
    <property type="evidence" value="ECO:0007669"/>
    <property type="project" value="UniProtKB-UniRule"/>
</dbReference>
<evidence type="ECO:0000256" key="27">
    <source>
        <dbReference type="ARBA" id="ARBA00078831"/>
    </source>
</evidence>
<organism evidence="33 34">
    <name type="scientific">Pteropus vampyrus</name>
    <name type="common">Large flying fox</name>
    <dbReference type="NCBI Taxonomy" id="132908"/>
    <lineage>
        <taxon>Eukaryota</taxon>
        <taxon>Metazoa</taxon>
        <taxon>Chordata</taxon>
        <taxon>Craniata</taxon>
        <taxon>Vertebrata</taxon>
        <taxon>Euteleostomi</taxon>
        <taxon>Mammalia</taxon>
        <taxon>Eutheria</taxon>
        <taxon>Laurasiatheria</taxon>
        <taxon>Chiroptera</taxon>
        <taxon>Yinpterochiroptera</taxon>
        <taxon>Pteropodoidea</taxon>
        <taxon>Pteropodidae</taxon>
        <taxon>Pteropodinae</taxon>
        <taxon>Pteropus</taxon>
    </lineage>
</organism>
<dbReference type="FunFam" id="1.10.533.10:FF:000084">
    <property type="entry name" value="Interferon-induced with helicase C domain 1"/>
    <property type="match status" value="1"/>
</dbReference>
<evidence type="ECO:0000256" key="29">
    <source>
        <dbReference type="PROSITE-ProRule" id="PRU01125"/>
    </source>
</evidence>
<evidence type="ECO:0000259" key="31">
    <source>
        <dbReference type="PROSITE" id="PS51194"/>
    </source>
</evidence>
<dbReference type="CDD" id="cd08818">
    <property type="entry name" value="CARD_MDA5_r1"/>
    <property type="match status" value="1"/>
</dbReference>
<evidence type="ECO:0000256" key="4">
    <source>
        <dbReference type="ARBA" id="ARBA00006866"/>
    </source>
</evidence>
<evidence type="ECO:0000256" key="3">
    <source>
        <dbReference type="ARBA" id="ARBA00004496"/>
    </source>
</evidence>
<dbReference type="GO" id="GO:0003725">
    <property type="term" value="F:double-stranded RNA binding"/>
    <property type="evidence" value="ECO:0007669"/>
    <property type="project" value="TreeGrafter"/>
</dbReference>
<evidence type="ECO:0000256" key="24">
    <source>
        <dbReference type="ARBA" id="ARBA00065849"/>
    </source>
</evidence>
<gene>
    <name evidence="34" type="primary">IFIH1</name>
</gene>
<dbReference type="Pfam" id="PF18119">
    <property type="entry name" value="RIG-I_C"/>
    <property type="match status" value="1"/>
</dbReference>
<evidence type="ECO:0000256" key="22">
    <source>
        <dbReference type="ARBA" id="ARBA00023242"/>
    </source>
</evidence>
<dbReference type="PROSITE" id="PS51789">
    <property type="entry name" value="RLR_CTR"/>
    <property type="match status" value="1"/>
</dbReference>
<dbReference type="GO" id="GO:0140374">
    <property type="term" value="P:antiviral innate immune response"/>
    <property type="evidence" value="ECO:0007669"/>
    <property type="project" value="TreeGrafter"/>
</dbReference>
<feature type="domain" description="Helicase C-terminal" evidence="31">
    <location>
        <begin position="554"/>
        <end position="726"/>
    </location>
</feature>
<dbReference type="GO" id="GO:0039530">
    <property type="term" value="P:MDA-5 signaling pathway"/>
    <property type="evidence" value="ECO:0007669"/>
    <property type="project" value="TreeGrafter"/>
</dbReference>
<feature type="binding site" evidence="29">
    <location>
        <position position="761"/>
    </location>
    <ligand>
        <name>Zn(2+)</name>
        <dbReference type="ChEBI" id="CHEBI:29105"/>
    </ligand>
</feature>
<evidence type="ECO:0000256" key="18">
    <source>
        <dbReference type="ARBA" id="ARBA00022859"/>
    </source>
</evidence>
<feature type="binding site" evidence="29">
    <location>
        <position position="764"/>
    </location>
    <ligand>
        <name>Zn(2+)</name>
        <dbReference type="ChEBI" id="CHEBI:29105"/>
    </ligand>
</feature>
<keyword evidence="9" id="KW-0399">Innate immunity</keyword>
<sequence length="880" mass="100214">MSNEYSADKRFRYLISCFRARVKMYIQVEPVLDYLTFLSADMKEQIQRTATTMGNINAAEQLLSTLEKGVWSPGWTRVFVEALQRAGSPLAARYVNPELTDLPSPSFENAHDECLQLLNLLQPTLVDKLLVRDVLDKCLEEELLTIEDRNRIAAAENSGNEAGVRELLRRIVQKENWFSTFLTVLKQTGNDALVRELTGDSASEGNAETENVLREDGPEVKEPLLLAIDQPSPEKQGRDMESSLESSFVDSSVASESDTSLAEGSVSCLDESLGHNSNMGSDSGTMGSDSDFSLIVIDECHHTNKEAVYNNIMRRYLKQKLRNNKLKKENKPVIPLPQILGLTASPGVGGANKQAKAEEHILKICANLDAFTIKTVKENIDQLKDQIKEPCKKFAIADDTREDPFKDKLLEIMTKIQTFCQMNPMPDFGTQPYEQWTIQMEKKAAREGNRKDRLCAEHLRKYNEALQINDTIRMIDAYNHLETFYNDEKEKKFAVLEDDSDDSGDDGGDGDENEDNEKKPLKLYETDRFLISLFFDNKKILKKLAENPEHENEKLTKLRNTIMEQYTRTAEAARGIIFTKTRQSAYALSQWITENEKFAEVGVKAHHLIGAGHSSEFKPMTQNEQKEVISKFRTGKINLLIATTVAEEGLDIKECNIIIRYGLVTNEIAMIQARGRARADESTYVLVACSGSGVVDRETVNDFRVKMMYKAIARVQNMKPEEYAHKILELQMQSIMEKKMKIKRSIAKHYKENPSLISFLCKNCSVVACSGDYIHVIEKMHHVNMTQEFKELYIMRENKALKKKFADYQTNGEIICKNCGQAWGTMMVHKGLDLPCLKIKNFVVVFKNNSTKKQYKKWVELPITFPDLDYSEYCLFSDED</sequence>
<feature type="binding site" evidence="29">
    <location>
        <position position="816"/>
    </location>
    <ligand>
        <name>Zn(2+)</name>
        <dbReference type="ChEBI" id="CHEBI:29105"/>
    </ligand>
</feature>
<keyword evidence="7" id="KW-1017">Isopeptide bond</keyword>
<dbReference type="FunFam" id="1.20.1320.30:FF:000001">
    <property type="entry name" value="Interferon-induced with helicase C domain 1"/>
    <property type="match status" value="1"/>
</dbReference>
<dbReference type="CTD" id="64135"/>
<feature type="compositionally biased region" description="Basic and acidic residues" evidence="30">
    <location>
        <begin position="211"/>
        <end position="222"/>
    </location>
</feature>
<comment type="catalytic activity">
    <reaction evidence="23">
        <text>ATP + H2O = ADP + phosphate + H(+)</text>
        <dbReference type="Rhea" id="RHEA:13065"/>
        <dbReference type="ChEBI" id="CHEBI:15377"/>
        <dbReference type="ChEBI" id="CHEBI:15378"/>
        <dbReference type="ChEBI" id="CHEBI:30616"/>
        <dbReference type="ChEBI" id="CHEBI:43474"/>
        <dbReference type="ChEBI" id="CHEBI:456216"/>
        <dbReference type="EC" id="3.6.4.13"/>
    </reaction>
    <physiologicalReaction direction="left-to-right" evidence="23">
        <dbReference type="Rhea" id="RHEA:13066"/>
    </physiologicalReaction>
</comment>
<evidence type="ECO:0000256" key="16">
    <source>
        <dbReference type="ARBA" id="ARBA00022840"/>
    </source>
</evidence>
<evidence type="ECO:0000256" key="6">
    <source>
        <dbReference type="ARBA" id="ARBA00022490"/>
    </source>
</evidence>